<protein>
    <submittedName>
        <fullName evidence="1">Uncharacterized protein</fullName>
    </submittedName>
</protein>
<gene>
    <name evidence="1" type="ORF">GFB47_13210</name>
</gene>
<dbReference type="Proteomes" id="UP000348942">
    <property type="component" value="Chromosome 2"/>
</dbReference>
<sequence>MSSWYQKNLGEALMAIPEFEALKTQVAKLKAEHSGAVVDLYYRHQSNGQLHCDLMVYLYSDNKRIMNEIQAKVCAKPSQSGLSRLDSD</sequence>
<evidence type="ECO:0000313" key="2">
    <source>
        <dbReference type="Proteomes" id="UP000348942"/>
    </source>
</evidence>
<proteinExistence type="predicted"/>
<organism evidence="1 2">
    <name type="scientific">Vibrio algicola</name>
    <dbReference type="NCBI Taxonomy" id="2662262"/>
    <lineage>
        <taxon>Bacteria</taxon>
        <taxon>Pseudomonadati</taxon>
        <taxon>Pseudomonadota</taxon>
        <taxon>Gammaproteobacteria</taxon>
        <taxon>Vibrionales</taxon>
        <taxon>Vibrionaceae</taxon>
        <taxon>Vibrio</taxon>
    </lineage>
</organism>
<dbReference type="RefSeq" id="WP_153448518.1">
    <property type="nucleotide sequence ID" value="NZ_CP045700.1"/>
</dbReference>
<accession>A0A5Q0TJV0</accession>
<evidence type="ECO:0000313" key="1">
    <source>
        <dbReference type="EMBL" id="QGA66385.1"/>
    </source>
</evidence>
<reference evidence="1 2" key="1">
    <citation type="submission" date="2019-10" db="EMBL/GenBank/DDBJ databases">
        <title>Vibrio sp. nov., isolated from Coralline algae surface.</title>
        <authorList>
            <person name="Geng Y."/>
            <person name="Zhang X."/>
        </authorList>
    </citation>
    <scope>NUCLEOTIDE SEQUENCE [LARGE SCALE GENOMIC DNA]</scope>
    <source>
        <strain evidence="1 2">SM1977</strain>
    </source>
</reference>
<keyword evidence="2" id="KW-1185">Reference proteome</keyword>
<dbReference type="EMBL" id="CP045700">
    <property type="protein sequence ID" value="QGA66385.1"/>
    <property type="molecule type" value="Genomic_DNA"/>
</dbReference>
<name>A0A5Q0TJV0_9VIBR</name>
<dbReference type="AlphaFoldDB" id="A0A5Q0TJV0"/>